<organism evidence="1 2">
    <name type="scientific">Zarea fungicola</name>
    <dbReference type="NCBI Taxonomy" id="93591"/>
    <lineage>
        <taxon>Eukaryota</taxon>
        <taxon>Fungi</taxon>
        <taxon>Dikarya</taxon>
        <taxon>Ascomycota</taxon>
        <taxon>Pezizomycotina</taxon>
        <taxon>Sordariomycetes</taxon>
        <taxon>Hypocreomycetidae</taxon>
        <taxon>Hypocreales</taxon>
        <taxon>Cordycipitaceae</taxon>
        <taxon>Zarea</taxon>
    </lineage>
</organism>
<reference evidence="1" key="1">
    <citation type="submission" date="2022-08" db="EMBL/GenBank/DDBJ databases">
        <title>Genome Sequence of Lecanicillium fungicola.</title>
        <authorList>
            <person name="Buettner E."/>
        </authorList>
    </citation>
    <scope>NUCLEOTIDE SEQUENCE</scope>
    <source>
        <strain evidence="1">Babe33</strain>
    </source>
</reference>
<gene>
    <name evidence="1" type="ORF">NQ176_g6696</name>
</gene>
<evidence type="ECO:0000313" key="2">
    <source>
        <dbReference type="Proteomes" id="UP001143910"/>
    </source>
</evidence>
<dbReference type="Proteomes" id="UP001143910">
    <property type="component" value="Unassembled WGS sequence"/>
</dbReference>
<sequence>MLHCNLEMNGSIRVARFLIEQGADVNSRGRDNMTALARAVKLFTFPKRFNDRFHLLMEAGADVNRCFDAVELAVSPQFSHCLPALIRAGADLSRTITLEGRCETLLMHAISQMSNRSVIEMILENSPDTLGAESDDGHVALEYAITAGHDAAVIVLLAHGASIQRRTKHGLSMLSLAAQSSERKCMAALISHGANVNARDENGDGWYPLMHAVQAGDVRTVTYLLDRGADTSLRDHHGKNVKDLLRDPNIDVDLKQAVDMRRTGGGRAILGLRIRTLIEALSKYGVGFIILAISVVLLQVVCKKELQRRISNTTYTIYT</sequence>
<proteinExistence type="predicted"/>
<accession>A0ACC1N1Y4</accession>
<protein>
    <submittedName>
        <fullName evidence="1">Uncharacterized protein</fullName>
    </submittedName>
</protein>
<comment type="caution">
    <text evidence="1">The sequence shown here is derived from an EMBL/GenBank/DDBJ whole genome shotgun (WGS) entry which is preliminary data.</text>
</comment>
<keyword evidence="2" id="KW-1185">Reference proteome</keyword>
<evidence type="ECO:0000313" key="1">
    <source>
        <dbReference type="EMBL" id="KAJ2973290.1"/>
    </source>
</evidence>
<name>A0ACC1N1Y4_9HYPO</name>
<dbReference type="EMBL" id="JANJQO010000998">
    <property type="protein sequence ID" value="KAJ2973290.1"/>
    <property type="molecule type" value="Genomic_DNA"/>
</dbReference>